<accession>A0A0L0S6I7</accession>
<sequence>MIMQHAPLNPGNLPVEITLCRAVNRHWRVIEGPWLNKQDRCTLKSFKVPAINLAVLEGGAGSASLFPLVLNKYQTWCLRCNEPRPPLLPYGVSKIRVPMCTRCRVSRLLDFWCLRNEATLEQLPTRPVIGRKCNDMARRNAADLSSDPRLLQLALYAHSGSTTPIATDVSPLINQHR</sequence>
<evidence type="ECO:0000313" key="2">
    <source>
        <dbReference type="Proteomes" id="UP000054350"/>
    </source>
</evidence>
<gene>
    <name evidence="1" type="ORF">AMAG_18363</name>
</gene>
<proteinExistence type="predicted"/>
<dbReference type="OrthoDB" id="10392315at2759"/>
<dbReference type="AlphaFoldDB" id="A0A0L0S6I7"/>
<protein>
    <submittedName>
        <fullName evidence="1">Uncharacterized protein</fullName>
    </submittedName>
</protein>
<keyword evidence="2" id="KW-1185">Reference proteome</keyword>
<dbReference type="VEuPathDB" id="FungiDB:AMAG_18363"/>
<dbReference type="EMBL" id="GG745332">
    <property type="protein sequence ID" value="KNE58006.1"/>
    <property type="molecule type" value="Genomic_DNA"/>
</dbReference>
<name>A0A0L0S6I7_ALLM3</name>
<reference evidence="2" key="2">
    <citation type="submission" date="2009-11" db="EMBL/GenBank/DDBJ databases">
        <title>The Genome Sequence of Allomyces macrogynus strain ATCC 38327.</title>
        <authorList>
            <consortium name="The Broad Institute Genome Sequencing Platform"/>
            <person name="Russ C."/>
            <person name="Cuomo C."/>
            <person name="Shea T."/>
            <person name="Young S.K."/>
            <person name="Zeng Q."/>
            <person name="Koehrsen M."/>
            <person name="Haas B."/>
            <person name="Borodovsky M."/>
            <person name="Guigo R."/>
            <person name="Alvarado L."/>
            <person name="Berlin A."/>
            <person name="Borenstein D."/>
            <person name="Chen Z."/>
            <person name="Engels R."/>
            <person name="Freedman E."/>
            <person name="Gellesch M."/>
            <person name="Goldberg J."/>
            <person name="Griggs A."/>
            <person name="Gujja S."/>
            <person name="Heiman D."/>
            <person name="Hepburn T."/>
            <person name="Howarth C."/>
            <person name="Jen D."/>
            <person name="Larson L."/>
            <person name="Lewis B."/>
            <person name="Mehta T."/>
            <person name="Park D."/>
            <person name="Pearson M."/>
            <person name="Roberts A."/>
            <person name="Saif S."/>
            <person name="Shenoy N."/>
            <person name="Sisk P."/>
            <person name="Stolte C."/>
            <person name="Sykes S."/>
            <person name="Walk T."/>
            <person name="White J."/>
            <person name="Yandava C."/>
            <person name="Burger G."/>
            <person name="Gray M.W."/>
            <person name="Holland P.W.H."/>
            <person name="King N."/>
            <person name="Lang F.B.F."/>
            <person name="Roger A.J."/>
            <person name="Ruiz-Trillo I."/>
            <person name="Lander E."/>
            <person name="Nusbaum C."/>
        </authorList>
    </citation>
    <scope>NUCLEOTIDE SEQUENCE [LARGE SCALE GENOMIC DNA]</scope>
    <source>
        <strain evidence="2">ATCC 38327</strain>
    </source>
</reference>
<evidence type="ECO:0000313" key="1">
    <source>
        <dbReference type="EMBL" id="KNE58006.1"/>
    </source>
</evidence>
<dbReference type="Proteomes" id="UP000054350">
    <property type="component" value="Unassembled WGS sequence"/>
</dbReference>
<reference evidence="1 2" key="1">
    <citation type="submission" date="2009-11" db="EMBL/GenBank/DDBJ databases">
        <title>Annotation of Allomyces macrogynus ATCC 38327.</title>
        <authorList>
            <consortium name="The Broad Institute Genome Sequencing Platform"/>
            <person name="Russ C."/>
            <person name="Cuomo C."/>
            <person name="Burger G."/>
            <person name="Gray M.W."/>
            <person name="Holland P.W.H."/>
            <person name="King N."/>
            <person name="Lang F.B.F."/>
            <person name="Roger A.J."/>
            <person name="Ruiz-Trillo I."/>
            <person name="Young S.K."/>
            <person name="Zeng Q."/>
            <person name="Gargeya S."/>
            <person name="Fitzgerald M."/>
            <person name="Haas B."/>
            <person name="Abouelleil A."/>
            <person name="Alvarado L."/>
            <person name="Arachchi H.M."/>
            <person name="Berlin A."/>
            <person name="Chapman S.B."/>
            <person name="Gearin G."/>
            <person name="Goldberg J."/>
            <person name="Griggs A."/>
            <person name="Gujja S."/>
            <person name="Hansen M."/>
            <person name="Heiman D."/>
            <person name="Howarth C."/>
            <person name="Larimer J."/>
            <person name="Lui A."/>
            <person name="MacDonald P.J.P."/>
            <person name="McCowen C."/>
            <person name="Montmayeur A."/>
            <person name="Murphy C."/>
            <person name="Neiman D."/>
            <person name="Pearson M."/>
            <person name="Priest M."/>
            <person name="Roberts A."/>
            <person name="Saif S."/>
            <person name="Shea T."/>
            <person name="Sisk P."/>
            <person name="Stolte C."/>
            <person name="Sykes S."/>
            <person name="Wortman J."/>
            <person name="Nusbaum C."/>
            <person name="Birren B."/>
        </authorList>
    </citation>
    <scope>NUCLEOTIDE SEQUENCE [LARGE SCALE GENOMIC DNA]</scope>
    <source>
        <strain evidence="1 2">ATCC 38327</strain>
    </source>
</reference>
<organism evidence="1 2">
    <name type="scientific">Allomyces macrogynus (strain ATCC 38327)</name>
    <name type="common">Allomyces javanicus var. macrogynus</name>
    <dbReference type="NCBI Taxonomy" id="578462"/>
    <lineage>
        <taxon>Eukaryota</taxon>
        <taxon>Fungi</taxon>
        <taxon>Fungi incertae sedis</taxon>
        <taxon>Blastocladiomycota</taxon>
        <taxon>Blastocladiomycetes</taxon>
        <taxon>Blastocladiales</taxon>
        <taxon>Blastocladiaceae</taxon>
        <taxon>Allomyces</taxon>
    </lineage>
</organism>